<accession>W1N911</accession>
<sequence length="536" mass="59238">MAGLCLGGLLCALTFMPSLVPRPWLYQAILSGLSFALGYWLGSTMSWLWRFMELPVIRDRWRPAILGILLATLLTHLAYHLWYAADWQNSTRQLMGMPAVEGIYYVRILLIASAVAASLLLLVAGLIWALRTAAAVPRRYIHRRIASVIGVAAFLVLLINVVNGTLVSYAITALDQVQAAVDISDPPGVSPPTRSTRSGSPDSLVGWDGLGQAGKRYVGEGPRAQDIAAFTGQAAMEPIRAYVGLRAADDTETQARLALQELRRMGAFSRELLVIATPTGTGWLENDALAPLEYMFEGDTAIVGVQYSYLPSPFSLILEPGRAQQSASIVFNVIYDYWKSLPVSERPRLYLFGLSLGSLGSETSAPMYAFINPPIQGAIWAGPTFRNPLWSRIQANPHADSPAWQPEFEDGSLIRVIGPQEDGEELHRGWGPVRIVYIVNPSDAISFFDERMWLREPNWMKPPRGPDVSPLFEWVPVISFFEVMMDMLTAGNVPPGHGHNYSAREYTQAWQAVADPADWSTADTDRLVRFMPTSDE</sequence>
<organism evidence="4 5">
    <name type="scientific">Halomonas huangheensis</name>
    <dbReference type="NCBI Taxonomy" id="1178482"/>
    <lineage>
        <taxon>Bacteria</taxon>
        <taxon>Pseudomonadati</taxon>
        <taxon>Pseudomonadota</taxon>
        <taxon>Gammaproteobacteria</taxon>
        <taxon>Oceanospirillales</taxon>
        <taxon>Halomonadaceae</taxon>
        <taxon>Halomonas</taxon>
    </lineage>
</organism>
<dbReference type="PIRSF" id="PIRSF007542">
    <property type="entry name" value="UCP007542"/>
    <property type="match status" value="1"/>
</dbReference>
<proteinExistence type="predicted"/>
<keyword evidence="1" id="KW-0472">Membrane</keyword>
<name>W1N911_9GAMM</name>
<dbReference type="Pfam" id="PF10081">
    <property type="entry name" value="Abhydrolase_9"/>
    <property type="match status" value="1"/>
</dbReference>
<feature type="domain" description="Alpha/beta-hydrolase N-terminal" evidence="3">
    <location>
        <begin position="17"/>
        <end position="222"/>
    </location>
</feature>
<dbReference type="AlphaFoldDB" id="W1N911"/>
<dbReference type="InterPro" id="IPR027787">
    <property type="entry name" value="Alpha/beta-hydrolase_catalytic"/>
</dbReference>
<dbReference type="PATRIC" id="fig|1178482.3.peg.1676"/>
<evidence type="ECO:0000259" key="3">
    <source>
        <dbReference type="Pfam" id="PF15420"/>
    </source>
</evidence>
<dbReference type="ESTHER" id="9gamm-w1n911">
    <property type="family name" value="Abhydrolase_9"/>
</dbReference>
<dbReference type="EMBL" id="AVBC01000020">
    <property type="protein sequence ID" value="ERL52003.1"/>
    <property type="molecule type" value="Genomic_DNA"/>
</dbReference>
<comment type="caution">
    <text evidence="4">The sequence shown here is derived from an EMBL/GenBank/DDBJ whole genome shotgun (WGS) entry which is preliminary data.</text>
</comment>
<feature type="transmembrane region" description="Helical" evidence="1">
    <location>
        <begin position="24"/>
        <end position="42"/>
    </location>
</feature>
<evidence type="ECO:0000256" key="1">
    <source>
        <dbReference type="SAM" id="Phobius"/>
    </source>
</evidence>
<dbReference type="Proteomes" id="UP000019113">
    <property type="component" value="Unassembled WGS sequence"/>
</dbReference>
<dbReference type="eggNOG" id="COG4425">
    <property type="taxonomic scope" value="Bacteria"/>
</dbReference>
<feature type="transmembrane region" description="Helical" evidence="1">
    <location>
        <begin position="63"/>
        <end position="84"/>
    </location>
</feature>
<gene>
    <name evidence="4" type="ORF">BJB45_12610</name>
</gene>
<dbReference type="InterPro" id="IPR012037">
    <property type="entry name" value="Alpha/beta-hydrolase_fam"/>
</dbReference>
<evidence type="ECO:0000259" key="2">
    <source>
        <dbReference type="Pfam" id="PF10081"/>
    </source>
</evidence>
<evidence type="ECO:0008006" key="6">
    <source>
        <dbReference type="Google" id="ProtNLM"/>
    </source>
</evidence>
<keyword evidence="1" id="KW-0812">Transmembrane</keyword>
<keyword evidence="1" id="KW-1133">Transmembrane helix</keyword>
<feature type="transmembrane region" description="Helical" evidence="1">
    <location>
        <begin position="104"/>
        <end position="130"/>
    </location>
</feature>
<evidence type="ECO:0000313" key="4">
    <source>
        <dbReference type="EMBL" id="ERL52003.1"/>
    </source>
</evidence>
<dbReference type="InterPro" id="IPR027788">
    <property type="entry name" value="Alpha/beta-hydrolase_N_dom"/>
</dbReference>
<feature type="transmembrane region" description="Helical" evidence="1">
    <location>
        <begin position="151"/>
        <end position="171"/>
    </location>
</feature>
<feature type="domain" description="Alpha/beta-hydrolase catalytic" evidence="2">
    <location>
        <begin position="239"/>
        <end position="527"/>
    </location>
</feature>
<protein>
    <recommendedName>
        <fullName evidence="6">Alpha/beta-hydrolase catalytic domain-containing protein</fullName>
    </recommendedName>
</protein>
<keyword evidence="5" id="KW-1185">Reference proteome</keyword>
<dbReference type="Pfam" id="PF15420">
    <property type="entry name" value="Abhydrolase_9_N"/>
    <property type="match status" value="1"/>
</dbReference>
<dbReference type="STRING" id="1178482.AR456_14500"/>
<reference evidence="4 5" key="1">
    <citation type="submission" date="2013-08" db="EMBL/GenBank/DDBJ databases">
        <title>draft genome of Halomonas huanghegensis, strain BJGMM-B45T.</title>
        <authorList>
            <person name="Miao C."/>
            <person name="Wan Y."/>
            <person name="Jin W."/>
        </authorList>
    </citation>
    <scope>NUCLEOTIDE SEQUENCE [LARGE SCALE GENOMIC DNA]</scope>
    <source>
        <strain evidence="4 5">BJGMM-B45</strain>
    </source>
</reference>
<evidence type="ECO:0000313" key="5">
    <source>
        <dbReference type="Proteomes" id="UP000019113"/>
    </source>
</evidence>
<dbReference type="KEGG" id="hhu:AR456_14500"/>